<sequence length="57" mass="6427">MSSYPIPPFLFKKGYKMSAPAGTAHRPGTAFIALFRNTARCSPARRLNRRECPRCRA</sequence>
<accession>A6NT03</accession>
<dbReference type="STRING" id="411467.BACCAP_01333"/>
<dbReference type="Proteomes" id="UP000003639">
    <property type="component" value="Unassembled WGS sequence"/>
</dbReference>
<gene>
    <name evidence="1" type="ORF">BACCAP_01333</name>
</gene>
<keyword evidence="2" id="KW-1185">Reference proteome</keyword>
<comment type="caution">
    <text evidence="1">The sequence shown here is derived from an EMBL/GenBank/DDBJ whole genome shotgun (WGS) entry which is preliminary data.</text>
</comment>
<protein>
    <submittedName>
        <fullName evidence="1">Uncharacterized protein</fullName>
    </submittedName>
</protein>
<dbReference type="AlphaFoldDB" id="A6NT03"/>
<reference evidence="1 2" key="2">
    <citation type="submission" date="2007-06" db="EMBL/GenBank/DDBJ databases">
        <title>Draft genome sequence of Pseudoflavonifractor capillosus ATCC 29799.</title>
        <authorList>
            <person name="Sudarsanam P."/>
            <person name="Ley R."/>
            <person name="Guruge J."/>
            <person name="Turnbaugh P.J."/>
            <person name="Mahowald M."/>
            <person name="Liep D."/>
            <person name="Gordon J."/>
        </authorList>
    </citation>
    <scope>NUCLEOTIDE SEQUENCE [LARGE SCALE GENOMIC DNA]</scope>
    <source>
        <strain evidence="1 2">ATCC 29799</strain>
    </source>
</reference>
<evidence type="ECO:0000313" key="1">
    <source>
        <dbReference type="EMBL" id="EDN00567.1"/>
    </source>
</evidence>
<proteinExistence type="predicted"/>
<evidence type="ECO:0000313" key="2">
    <source>
        <dbReference type="Proteomes" id="UP000003639"/>
    </source>
</evidence>
<organism evidence="1 2">
    <name type="scientific">Pseudoflavonifractor capillosus ATCC 29799</name>
    <dbReference type="NCBI Taxonomy" id="411467"/>
    <lineage>
        <taxon>Bacteria</taxon>
        <taxon>Bacillati</taxon>
        <taxon>Bacillota</taxon>
        <taxon>Clostridia</taxon>
        <taxon>Eubacteriales</taxon>
        <taxon>Oscillospiraceae</taxon>
        <taxon>Pseudoflavonifractor</taxon>
    </lineage>
</organism>
<reference evidence="1 2" key="1">
    <citation type="submission" date="2007-04" db="EMBL/GenBank/DDBJ databases">
        <authorList>
            <person name="Fulton L."/>
            <person name="Clifton S."/>
            <person name="Fulton B."/>
            <person name="Xu J."/>
            <person name="Minx P."/>
            <person name="Pepin K.H."/>
            <person name="Johnson M."/>
            <person name="Thiruvilangam P."/>
            <person name="Bhonagiri V."/>
            <person name="Nash W.E."/>
            <person name="Mardis E.R."/>
            <person name="Wilson R.K."/>
        </authorList>
    </citation>
    <scope>NUCLEOTIDE SEQUENCE [LARGE SCALE GENOMIC DNA]</scope>
    <source>
        <strain evidence="1 2">ATCC 29799</strain>
    </source>
</reference>
<dbReference type="EMBL" id="AAXG02000010">
    <property type="protein sequence ID" value="EDN00567.1"/>
    <property type="molecule type" value="Genomic_DNA"/>
</dbReference>
<name>A6NT03_9FIRM</name>